<dbReference type="EMBL" id="HBHJ01029214">
    <property type="protein sequence ID" value="CAD9708343.1"/>
    <property type="molecule type" value="Transcribed_RNA"/>
</dbReference>
<evidence type="ECO:0000313" key="3">
    <source>
        <dbReference type="EMBL" id="CAD9708343.1"/>
    </source>
</evidence>
<feature type="region of interest" description="Disordered" evidence="1">
    <location>
        <begin position="84"/>
        <end position="117"/>
    </location>
</feature>
<protein>
    <submittedName>
        <fullName evidence="3">Uncharacterized protein</fullName>
    </submittedName>
</protein>
<evidence type="ECO:0000256" key="1">
    <source>
        <dbReference type="SAM" id="MobiDB-lite"/>
    </source>
</evidence>
<feature type="compositionally biased region" description="Basic and acidic residues" evidence="1">
    <location>
        <begin position="99"/>
        <end position="117"/>
    </location>
</feature>
<feature type="signal peptide" evidence="2">
    <location>
        <begin position="1"/>
        <end position="17"/>
    </location>
</feature>
<proteinExistence type="predicted"/>
<keyword evidence="2" id="KW-0732">Signal</keyword>
<gene>
    <name evidence="3" type="ORF">RMAR1173_LOCUS19335</name>
</gene>
<evidence type="ECO:0000256" key="2">
    <source>
        <dbReference type="SAM" id="SignalP"/>
    </source>
</evidence>
<sequence>MGLRALLLVALVGLAAAFTPSQPLKAAVRSTSTTLSMGYIPDGLSQAEYDKLKKKEQSAAQERKKKFKFNGFEDLTDWVRARDKKFPNQPGKGHTFAKVKGDEKGKVPFRGALKDKK</sequence>
<accession>A0A7S2SUA3</accession>
<feature type="chain" id="PRO_5030991035" evidence="2">
    <location>
        <begin position="18"/>
        <end position="117"/>
    </location>
</feature>
<name>A0A7S2SUA3_9STRA</name>
<reference evidence="3" key="1">
    <citation type="submission" date="2021-01" db="EMBL/GenBank/DDBJ databases">
        <authorList>
            <person name="Corre E."/>
            <person name="Pelletier E."/>
            <person name="Niang G."/>
            <person name="Scheremetjew M."/>
            <person name="Finn R."/>
            <person name="Kale V."/>
            <person name="Holt S."/>
            <person name="Cochrane G."/>
            <person name="Meng A."/>
            <person name="Brown T."/>
            <person name="Cohen L."/>
        </authorList>
    </citation>
    <scope>NUCLEOTIDE SEQUENCE</scope>
    <source>
        <strain evidence="3">CCMP1243</strain>
    </source>
</reference>
<dbReference type="AlphaFoldDB" id="A0A7S2SUA3"/>
<organism evidence="3">
    <name type="scientific">Rhizochromulina marina</name>
    <dbReference type="NCBI Taxonomy" id="1034831"/>
    <lineage>
        <taxon>Eukaryota</taxon>
        <taxon>Sar</taxon>
        <taxon>Stramenopiles</taxon>
        <taxon>Ochrophyta</taxon>
        <taxon>Dictyochophyceae</taxon>
        <taxon>Rhizochromulinales</taxon>
        <taxon>Rhizochromulina</taxon>
    </lineage>
</organism>